<comment type="subcellular location">
    <subcellularLocation>
        <location evidence="1">Membrane</location>
        <topology evidence="1">Multi-pass membrane protein</topology>
    </subcellularLocation>
</comment>
<dbReference type="Proteomes" id="UP000277811">
    <property type="component" value="Unassembled WGS sequence"/>
</dbReference>
<keyword evidence="3" id="KW-0133">Cell shape</keyword>
<feature type="transmembrane region" description="Helical" evidence="6">
    <location>
        <begin position="12"/>
        <end position="31"/>
    </location>
</feature>
<feature type="transmembrane region" description="Helical" evidence="6">
    <location>
        <begin position="359"/>
        <end position="381"/>
    </location>
</feature>
<feature type="transmembrane region" description="Helical" evidence="6">
    <location>
        <begin position="90"/>
        <end position="111"/>
    </location>
</feature>
<dbReference type="EMBL" id="UPPP01000083">
    <property type="protein sequence ID" value="VBB07938.1"/>
    <property type="molecule type" value="Genomic_DNA"/>
</dbReference>
<feature type="transmembrane region" description="Helical" evidence="6">
    <location>
        <begin position="327"/>
        <end position="347"/>
    </location>
</feature>
<evidence type="ECO:0000256" key="3">
    <source>
        <dbReference type="ARBA" id="ARBA00022960"/>
    </source>
</evidence>
<evidence type="ECO:0000256" key="2">
    <source>
        <dbReference type="ARBA" id="ARBA00022692"/>
    </source>
</evidence>
<dbReference type="GO" id="GO:0005886">
    <property type="term" value="C:plasma membrane"/>
    <property type="evidence" value="ECO:0007669"/>
    <property type="project" value="TreeGrafter"/>
</dbReference>
<dbReference type="OrthoDB" id="9812661at2"/>
<keyword evidence="8" id="KW-1185">Reference proteome</keyword>
<dbReference type="PANTHER" id="PTHR30474:SF3">
    <property type="entry name" value="PEPTIDOGLYCAN GLYCOSYLTRANSFERASE RODA"/>
    <property type="match status" value="1"/>
</dbReference>
<evidence type="ECO:0000256" key="4">
    <source>
        <dbReference type="ARBA" id="ARBA00022989"/>
    </source>
</evidence>
<dbReference type="GO" id="GO:0008360">
    <property type="term" value="P:regulation of cell shape"/>
    <property type="evidence" value="ECO:0007669"/>
    <property type="project" value="UniProtKB-KW"/>
</dbReference>
<dbReference type="GO" id="GO:0015648">
    <property type="term" value="F:lipid-linked peptidoglycan transporter activity"/>
    <property type="evidence" value="ECO:0007669"/>
    <property type="project" value="TreeGrafter"/>
</dbReference>
<feature type="transmembrane region" description="Helical" evidence="6">
    <location>
        <begin position="199"/>
        <end position="216"/>
    </location>
</feature>
<dbReference type="GO" id="GO:0051301">
    <property type="term" value="P:cell division"/>
    <property type="evidence" value="ECO:0007669"/>
    <property type="project" value="InterPro"/>
</dbReference>
<accession>A0A498RFR9</accession>
<keyword evidence="5 6" id="KW-0472">Membrane</keyword>
<evidence type="ECO:0000256" key="6">
    <source>
        <dbReference type="SAM" id="Phobius"/>
    </source>
</evidence>
<feature type="transmembrane region" description="Helical" evidence="6">
    <location>
        <begin position="37"/>
        <end position="55"/>
    </location>
</feature>
<dbReference type="GO" id="GO:0032153">
    <property type="term" value="C:cell division site"/>
    <property type="evidence" value="ECO:0007669"/>
    <property type="project" value="TreeGrafter"/>
</dbReference>
<evidence type="ECO:0000313" key="8">
    <source>
        <dbReference type="Proteomes" id="UP000277811"/>
    </source>
</evidence>
<feature type="transmembrane region" description="Helical" evidence="6">
    <location>
        <begin position="393"/>
        <end position="414"/>
    </location>
</feature>
<feature type="transmembrane region" description="Helical" evidence="6">
    <location>
        <begin position="243"/>
        <end position="262"/>
    </location>
</feature>
<name>A0A498RFR9_9FIRM</name>
<gene>
    <name evidence="7" type="ORF">LUCI_3203</name>
</gene>
<feature type="transmembrane region" description="Helical" evidence="6">
    <location>
        <begin position="67"/>
        <end position="84"/>
    </location>
</feature>
<dbReference type="PANTHER" id="PTHR30474">
    <property type="entry name" value="CELL CYCLE PROTEIN"/>
    <property type="match status" value="1"/>
</dbReference>
<evidence type="ECO:0000256" key="5">
    <source>
        <dbReference type="ARBA" id="ARBA00023136"/>
    </source>
</evidence>
<keyword evidence="2 6" id="KW-0812">Transmembrane</keyword>
<dbReference type="Pfam" id="PF01098">
    <property type="entry name" value="FTSW_RODA_SPOVE"/>
    <property type="match status" value="1"/>
</dbReference>
<dbReference type="AlphaFoldDB" id="A0A498RFR9"/>
<evidence type="ECO:0000256" key="1">
    <source>
        <dbReference type="ARBA" id="ARBA00004141"/>
    </source>
</evidence>
<feature type="transmembrane region" description="Helical" evidence="6">
    <location>
        <begin position="221"/>
        <end position="237"/>
    </location>
</feature>
<reference evidence="7 8" key="1">
    <citation type="submission" date="2018-06" db="EMBL/GenBank/DDBJ databases">
        <authorList>
            <person name="Strepis N."/>
        </authorList>
    </citation>
    <scope>NUCLEOTIDE SEQUENCE [LARGE SCALE GENOMIC DNA]</scope>
    <source>
        <strain evidence="7">LUCI</strain>
    </source>
</reference>
<keyword evidence="4 6" id="KW-1133">Transmembrane helix</keyword>
<sequence>MVIEQQPRNEFTLLGIASFILINGILVLNLAAGKLDIKIWGVTAGIIFSWFMVHAIIRRRFRRGDPLIFPLAAFLTAIGLVMILRLAPNLFWAQAIWAETGLVAFAFATFFFRRLETLAQYKYINGILGIGLLLSAILFGVNIGGHKSWIILGPVHFQPSEFAKLFIVFFLAAYLDERREVLTFAGKRYGWLTLPAPRFIAPLLVVWGLTMVMFVVQRDLGSALLFFGVAVAMLYIASNRIDYVLIGLALFFAGSFLCYYLYSHIQVRIDIWLNPWSDPNGKAYQIVQSLFAFAAGGLWGSGLTYGFPTMIPEVHTDFVFAAIGEELGFIGTAAILIAYILLLYCSFRTVLRTAGSFSLLVAAGLSVIVGLQVFLIIGGVTKFFPLTGMPLPLVSYGGSSMISNYILFGILFAISEMRPLDEE</sequence>
<evidence type="ECO:0000313" key="7">
    <source>
        <dbReference type="EMBL" id="VBB07938.1"/>
    </source>
</evidence>
<organism evidence="7 8">
    <name type="scientific">Lucifera butyrica</name>
    <dbReference type="NCBI Taxonomy" id="1351585"/>
    <lineage>
        <taxon>Bacteria</taxon>
        <taxon>Bacillati</taxon>
        <taxon>Bacillota</taxon>
        <taxon>Negativicutes</taxon>
        <taxon>Veillonellales</taxon>
        <taxon>Veillonellaceae</taxon>
        <taxon>Lucifera</taxon>
    </lineage>
</organism>
<proteinExistence type="predicted"/>
<feature type="transmembrane region" description="Helical" evidence="6">
    <location>
        <begin position="123"/>
        <end position="143"/>
    </location>
</feature>
<protein>
    <submittedName>
        <fullName evidence="7">Cell cycle protein ftsw/roda</fullName>
    </submittedName>
</protein>
<feature type="transmembrane region" description="Helical" evidence="6">
    <location>
        <begin position="283"/>
        <end position="307"/>
    </location>
</feature>
<dbReference type="RefSeq" id="WP_122628859.1">
    <property type="nucleotide sequence ID" value="NZ_UPPP01000083.1"/>
</dbReference>
<dbReference type="InterPro" id="IPR001182">
    <property type="entry name" value="FtsW/RodA"/>
</dbReference>